<dbReference type="AlphaFoldDB" id="A0A0F9TZ29"/>
<reference evidence="1" key="1">
    <citation type="journal article" date="2015" name="Nature">
        <title>Complex archaea that bridge the gap between prokaryotes and eukaryotes.</title>
        <authorList>
            <person name="Spang A."/>
            <person name="Saw J.H."/>
            <person name="Jorgensen S.L."/>
            <person name="Zaremba-Niedzwiedzka K."/>
            <person name="Martijn J."/>
            <person name="Lind A.E."/>
            <person name="van Eijk R."/>
            <person name="Schleper C."/>
            <person name="Guy L."/>
            <person name="Ettema T.J."/>
        </authorList>
    </citation>
    <scope>NUCLEOTIDE SEQUENCE</scope>
</reference>
<organism evidence="1">
    <name type="scientific">marine sediment metagenome</name>
    <dbReference type="NCBI Taxonomy" id="412755"/>
    <lineage>
        <taxon>unclassified sequences</taxon>
        <taxon>metagenomes</taxon>
        <taxon>ecological metagenomes</taxon>
    </lineage>
</organism>
<gene>
    <name evidence="1" type="ORF">LCGC14_0670960</name>
</gene>
<protein>
    <submittedName>
        <fullName evidence="1">Uncharacterized protein</fullName>
    </submittedName>
</protein>
<sequence>MFELQLHFERNIERKQEKNDEGQLQIVGLTIEDGTVMTHVQNIDLMQQRPFNYFRSWPNHRGTFQNPVKIATINRSNPYFGYVIRAIELDNSSQRQADLERYIESIRQTAQLVVDGGGLPTVDAIWLGGNAPGLNDDIFKDDDDKIGVSARVYRNYGLELARPNRVIDPPVAGALIPGTTKYTQLLFRGSGASWRLNVYLEAIWT</sequence>
<name>A0A0F9TZ29_9ZZZZ</name>
<comment type="caution">
    <text evidence="1">The sequence shown here is derived from an EMBL/GenBank/DDBJ whole genome shotgun (WGS) entry which is preliminary data.</text>
</comment>
<accession>A0A0F9TZ29</accession>
<proteinExistence type="predicted"/>
<dbReference type="EMBL" id="LAZR01001320">
    <property type="protein sequence ID" value="KKN46643.1"/>
    <property type="molecule type" value="Genomic_DNA"/>
</dbReference>
<evidence type="ECO:0000313" key="1">
    <source>
        <dbReference type="EMBL" id="KKN46643.1"/>
    </source>
</evidence>